<proteinExistence type="predicted"/>
<sequence length="131" mass="15473">MSHRGEEVHPWDISRSFPTELAVTTQKSPKLLYTFPPEILSLIFGYTLPTHDDIEDWMFFLPIHLALGKICSYWRRVVWSTPRLWSIIAIYYDSEDYEPDVPLTLVDRWLTQSKERPLIVWIAVEYAVDDS</sequence>
<evidence type="ECO:0000313" key="2">
    <source>
        <dbReference type="Proteomes" id="UP000807306"/>
    </source>
</evidence>
<comment type="caution">
    <text evidence="1">The sequence shown here is derived from an EMBL/GenBank/DDBJ whole genome shotgun (WGS) entry which is preliminary data.</text>
</comment>
<dbReference type="AlphaFoldDB" id="A0A9P6JV78"/>
<dbReference type="Proteomes" id="UP000807306">
    <property type="component" value="Unassembled WGS sequence"/>
</dbReference>
<dbReference type="OrthoDB" id="2269034at2759"/>
<protein>
    <recommendedName>
        <fullName evidence="3">F-box domain-containing protein</fullName>
    </recommendedName>
</protein>
<reference evidence="1" key="1">
    <citation type="submission" date="2020-11" db="EMBL/GenBank/DDBJ databases">
        <authorList>
            <consortium name="DOE Joint Genome Institute"/>
            <person name="Ahrendt S."/>
            <person name="Riley R."/>
            <person name="Andreopoulos W."/>
            <person name="Labutti K."/>
            <person name="Pangilinan J."/>
            <person name="Ruiz-Duenas F.J."/>
            <person name="Barrasa J.M."/>
            <person name="Sanchez-Garcia M."/>
            <person name="Camarero S."/>
            <person name="Miyauchi S."/>
            <person name="Serrano A."/>
            <person name="Linde D."/>
            <person name="Babiker R."/>
            <person name="Drula E."/>
            <person name="Ayuso-Fernandez I."/>
            <person name="Pacheco R."/>
            <person name="Padilla G."/>
            <person name="Ferreira P."/>
            <person name="Barriuso J."/>
            <person name="Kellner H."/>
            <person name="Castanera R."/>
            <person name="Alfaro M."/>
            <person name="Ramirez L."/>
            <person name="Pisabarro A.G."/>
            <person name="Kuo A."/>
            <person name="Tritt A."/>
            <person name="Lipzen A."/>
            <person name="He G."/>
            <person name="Yan M."/>
            <person name="Ng V."/>
            <person name="Cullen D."/>
            <person name="Martin F."/>
            <person name="Rosso M.-N."/>
            <person name="Henrissat B."/>
            <person name="Hibbett D."/>
            <person name="Martinez A.T."/>
            <person name="Grigoriev I.V."/>
        </authorList>
    </citation>
    <scope>NUCLEOTIDE SEQUENCE</scope>
    <source>
        <strain evidence="1">CBS 506.95</strain>
    </source>
</reference>
<keyword evidence="2" id="KW-1185">Reference proteome</keyword>
<dbReference type="EMBL" id="MU157825">
    <property type="protein sequence ID" value="KAF9535127.1"/>
    <property type="molecule type" value="Genomic_DNA"/>
</dbReference>
<gene>
    <name evidence="1" type="ORF">CPB83DRAFT_843535</name>
</gene>
<name>A0A9P6JV78_9AGAR</name>
<organism evidence="1 2">
    <name type="scientific">Crepidotus variabilis</name>
    <dbReference type="NCBI Taxonomy" id="179855"/>
    <lineage>
        <taxon>Eukaryota</taxon>
        <taxon>Fungi</taxon>
        <taxon>Dikarya</taxon>
        <taxon>Basidiomycota</taxon>
        <taxon>Agaricomycotina</taxon>
        <taxon>Agaricomycetes</taxon>
        <taxon>Agaricomycetidae</taxon>
        <taxon>Agaricales</taxon>
        <taxon>Agaricineae</taxon>
        <taxon>Crepidotaceae</taxon>
        <taxon>Crepidotus</taxon>
    </lineage>
</organism>
<evidence type="ECO:0000313" key="1">
    <source>
        <dbReference type="EMBL" id="KAF9535127.1"/>
    </source>
</evidence>
<evidence type="ECO:0008006" key="3">
    <source>
        <dbReference type="Google" id="ProtNLM"/>
    </source>
</evidence>
<accession>A0A9P6JV78</accession>